<dbReference type="RefSeq" id="WP_394301453.1">
    <property type="nucleotide sequence ID" value="NZ_JBHMQT010000030.1"/>
</dbReference>
<evidence type="ECO:0000313" key="3">
    <source>
        <dbReference type="Proteomes" id="UP001589870"/>
    </source>
</evidence>
<dbReference type="EMBL" id="JBHMQT010000030">
    <property type="protein sequence ID" value="MFC0863295.1"/>
    <property type="molecule type" value="Genomic_DNA"/>
</dbReference>
<dbReference type="Proteomes" id="UP001589870">
    <property type="component" value="Unassembled WGS sequence"/>
</dbReference>
<accession>A0ABV6U4E1</accession>
<protein>
    <submittedName>
        <fullName evidence="2">Uncharacterized protein</fullName>
    </submittedName>
</protein>
<feature type="transmembrane region" description="Helical" evidence="1">
    <location>
        <begin position="37"/>
        <end position="56"/>
    </location>
</feature>
<reference evidence="2 3" key="1">
    <citation type="submission" date="2024-09" db="EMBL/GenBank/DDBJ databases">
        <authorList>
            <person name="Sun Q."/>
            <person name="Mori K."/>
        </authorList>
    </citation>
    <scope>NUCLEOTIDE SEQUENCE [LARGE SCALE GENOMIC DNA]</scope>
    <source>
        <strain evidence="2 3">TBRC 1851</strain>
    </source>
</reference>
<keyword evidence="3" id="KW-1185">Reference proteome</keyword>
<feature type="transmembrane region" description="Helical" evidence="1">
    <location>
        <begin position="244"/>
        <end position="261"/>
    </location>
</feature>
<gene>
    <name evidence="2" type="ORF">ACFHYQ_13425</name>
</gene>
<proteinExistence type="predicted"/>
<keyword evidence="1" id="KW-0812">Transmembrane</keyword>
<feature type="transmembrane region" description="Helical" evidence="1">
    <location>
        <begin position="6"/>
        <end position="30"/>
    </location>
</feature>
<sequence>MTAGSLLAAAALTRTVALPLFVLALLVLLLRRVPWRRLAVLAPAGTLPLVGYAAWYGERYGEFAFSGADGVALWARTMTFADCAVIRPSPELAPLCPNGTALDAASEYIWSPDSSLNRLPGDQFAYNDRARAFALRAIAAQPLDYLHDVVRDTVIAFAWTPIAHPARTTPAFGFARGTWPLARQPLVDKVQRVYDPGITGMRSVEPYASLLIAYQYPAYLRGPLLAVILLLGAVGAVRRPGAAALPWVMAVGLLAAPSAVLEFDHRYVLSVVPVACLAAALAFTSPSLASRR</sequence>
<comment type="caution">
    <text evidence="2">The sequence shown here is derived from an EMBL/GenBank/DDBJ whole genome shotgun (WGS) entry which is preliminary data.</text>
</comment>
<keyword evidence="1" id="KW-0472">Membrane</keyword>
<organism evidence="2 3">
    <name type="scientific">Sphaerimonospora cavernae</name>
    <dbReference type="NCBI Taxonomy" id="1740611"/>
    <lineage>
        <taxon>Bacteria</taxon>
        <taxon>Bacillati</taxon>
        <taxon>Actinomycetota</taxon>
        <taxon>Actinomycetes</taxon>
        <taxon>Streptosporangiales</taxon>
        <taxon>Streptosporangiaceae</taxon>
        <taxon>Sphaerimonospora</taxon>
    </lineage>
</organism>
<feature type="transmembrane region" description="Helical" evidence="1">
    <location>
        <begin position="218"/>
        <end position="237"/>
    </location>
</feature>
<feature type="transmembrane region" description="Helical" evidence="1">
    <location>
        <begin position="267"/>
        <end position="289"/>
    </location>
</feature>
<evidence type="ECO:0000256" key="1">
    <source>
        <dbReference type="SAM" id="Phobius"/>
    </source>
</evidence>
<name>A0ABV6U4E1_9ACTN</name>
<keyword evidence="1" id="KW-1133">Transmembrane helix</keyword>
<evidence type="ECO:0000313" key="2">
    <source>
        <dbReference type="EMBL" id="MFC0863295.1"/>
    </source>
</evidence>